<dbReference type="EC" id="2.5.1.1" evidence="8"/>
<evidence type="ECO:0000256" key="7">
    <source>
        <dbReference type="RuleBase" id="RU004466"/>
    </source>
</evidence>
<keyword evidence="3 7" id="KW-0808">Transferase</keyword>
<dbReference type="Pfam" id="PF00348">
    <property type="entry name" value="polyprenyl_synt"/>
    <property type="match status" value="1"/>
</dbReference>
<keyword evidence="5" id="KW-0460">Magnesium</keyword>
<proteinExistence type="inferred from homology"/>
<sequence length="295" mass="32487">MGLTFDQFLEQEKQQLDSLLPTFIDHIGEDAPNVLRESMVYSLNAGGKRVRPILLLATLYGYGKPLTIGYEAACAIEMIHTYSLIHDDLPAMDDDDLRRGKPTNHKVFGDAMAILAGDGLLTYSFQLLTSLKISSEIKVKLIERITQAAGPAGMVGGQVADMQGEGRELNADQLQEIHRRKTGELLAVSVEAGAIIAEVSEDEREALRNFALHLGLAFQIKDDILDVEGDESVIGKPVGSDVGNDKNTYPKLLGIEGAKEKLSFHLREAKKYLYKTSMDHTLLVEITDYIGNRSK</sequence>
<comment type="similarity">
    <text evidence="2 7">Belongs to the FPP/GGPP synthase family.</text>
</comment>
<evidence type="ECO:0000313" key="9">
    <source>
        <dbReference type="Proteomes" id="UP001230005"/>
    </source>
</evidence>
<dbReference type="InterPro" id="IPR008949">
    <property type="entry name" value="Isoprenoid_synthase_dom_sf"/>
</dbReference>
<dbReference type="InterPro" id="IPR000092">
    <property type="entry name" value="Polyprenyl_synt"/>
</dbReference>
<dbReference type="InterPro" id="IPR053378">
    <property type="entry name" value="Prenyl_diphosphate_synthase"/>
</dbReference>
<evidence type="ECO:0000256" key="4">
    <source>
        <dbReference type="ARBA" id="ARBA00022723"/>
    </source>
</evidence>
<dbReference type="Proteomes" id="UP001230005">
    <property type="component" value="Unassembled WGS sequence"/>
</dbReference>
<comment type="caution">
    <text evidence="8">The sequence shown here is derived from an EMBL/GenBank/DDBJ whole genome shotgun (WGS) entry which is preliminary data.</text>
</comment>
<dbReference type="SFLD" id="SFLDS00005">
    <property type="entry name" value="Isoprenoid_Synthase_Type_I"/>
    <property type="match status" value="1"/>
</dbReference>
<accession>A0ABT9ZYC8</accession>
<keyword evidence="9" id="KW-1185">Reference proteome</keyword>
<dbReference type="EC" id="2.5.1.29" evidence="8"/>
<organism evidence="8 9">
    <name type="scientific">Evansella vedderi</name>
    <dbReference type="NCBI Taxonomy" id="38282"/>
    <lineage>
        <taxon>Bacteria</taxon>
        <taxon>Bacillati</taxon>
        <taxon>Bacillota</taxon>
        <taxon>Bacilli</taxon>
        <taxon>Bacillales</taxon>
        <taxon>Bacillaceae</taxon>
        <taxon>Evansella</taxon>
    </lineage>
</organism>
<dbReference type="PANTHER" id="PTHR43281">
    <property type="entry name" value="FARNESYL DIPHOSPHATE SYNTHASE"/>
    <property type="match status" value="1"/>
</dbReference>
<dbReference type="Gene3D" id="1.10.600.10">
    <property type="entry name" value="Farnesyl Diphosphate Synthase"/>
    <property type="match status" value="1"/>
</dbReference>
<dbReference type="CDD" id="cd00685">
    <property type="entry name" value="Trans_IPPS_HT"/>
    <property type="match status" value="1"/>
</dbReference>
<dbReference type="PROSITE" id="PS00723">
    <property type="entry name" value="POLYPRENYL_SYNTHASE_1"/>
    <property type="match status" value="1"/>
</dbReference>
<dbReference type="EC" id="2.5.1.10" evidence="8"/>
<dbReference type="PROSITE" id="PS00444">
    <property type="entry name" value="POLYPRENYL_SYNTHASE_2"/>
    <property type="match status" value="1"/>
</dbReference>
<comment type="cofactor">
    <cofactor evidence="1">
        <name>Mg(2+)</name>
        <dbReference type="ChEBI" id="CHEBI:18420"/>
    </cofactor>
</comment>
<dbReference type="GO" id="GO:0004337">
    <property type="term" value="F:(2E,6E)-farnesyl diphosphate synthase activity"/>
    <property type="evidence" value="ECO:0007669"/>
    <property type="project" value="UniProtKB-EC"/>
</dbReference>
<evidence type="ECO:0000256" key="3">
    <source>
        <dbReference type="ARBA" id="ARBA00022679"/>
    </source>
</evidence>
<name>A0ABT9ZYC8_9BACI</name>
<evidence type="ECO:0000256" key="2">
    <source>
        <dbReference type="ARBA" id="ARBA00006706"/>
    </source>
</evidence>
<reference evidence="8 9" key="1">
    <citation type="submission" date="2023-07" db="EMBL/GenBank/DDBJ databases">
        <title>Genomic Encyclopedia of Type Strains, Phase IV (KMG-IV): sequencing the most valuable type-strain genomes for metagenomic binning, comparative biology and taxonomic classification.</title>
        <authorList>
            <person name="Goeker M."/>
        </authorList>
    </citation>
    <scope>NUCLEOTIDE SEQUENCE [LARGE SCALE GENOMIC DNA]</scope>
    <source>
        <strain evidence="8 9">DSM 9768</strain>
    </source>
</reference>
<dbReference type="SFLD" id="SFLDG01017">
    <property type="entry name" value="Polyprenyl_Transferase_Like"/>
    <property type="match status" value="1"/>
</dbReference>
<evidence type="ECO:0000256" key="5">
    <source>
        <dbReference type="ARBA" id="ARBA00022842"/>
    </source>
</evidence>
<dbReference type="GO" id="GO:0004311">
    <property type="term" value="F:geranylgeranyl diphosphate synthase activity"/>
    <property type="evidence" value="ECO:0007669"/>
    <property type="project" value="UniProtKB-EC"/>
</dbReference>
<keyword evidence="6" id="KW-0414">Isoprene biosynthesis</keyword>
<dbReference type="PANTHER" id="PTHR43281:SF1">
    <property type="entry name" value="FARNESYL DIPHOSPHATE SYNTHASE"/>
    <property type="match status" value="1"/>
</dbReference>
<evidence type="ECO:0000256" key="1">
    <source>
        <dbReference type="ARBA" id="ARBA00001946"/>
    </source>
</evidence>
<gene>
    <name evidence="8" type="ORF">J2S74_003665</name>
</gene>
<evidence type="ECO:0000256" key="6">
    <source>
        <dbReference type="ARBA" id="ARBA00023229"/>
    </source>
</evidence>
<keyword evidence="4" id="KW-0479">Metal-binding</keyword>
<protein>
    <submittedName>
        <fullName evidence="8">Geranylgeranyl diphosphate synthase type II</fullName>
        <ecNumber evidence="8">2.5.1.1</ecNumber>
        <ecNumber evidence="8">2.5.1.10</ecNumber>
        <ecNumber evidence="8">2.5.1.29</ecNumber>
    </submittedName>
</protein>
<dbReference type="RefSeq" id="WP_307328074.1">
    <property type="nucleotide sequence ID" value="NZ_JAUSUG010000015.1"/>
</dbReference>
<dbReference type="NCBIfam" id="NF045485">
    <property type="entry name" value="FPPsyn"/>
    <property type="match status" value="1"/>
</dbReference>
<dbReference type="GO" id="GO:0004161">
    <property type="term" value="F:dimethylallyltranstransferase activity"/>
    <property type="evidence" value="ECO:0007669"/>
    <property type="project" value="UniProtKB-EC"/>
</dbReference>
<dbReference type="InterPro" id="IPR033749">
    <property type="entry name" value="Polyprenyl_synt_CS"/>
</dbReference>
<evidence type="ECO:0000313" key="8">
    <source>
        <dbReference type="EMBL" id="MDQ0256247.1"/>
    </source>
</evidence>
<dbReference type="EMBL" id="JAUSUG010000015">
    <property type="protein sequence ID" value="MDQ0256247.1"/>
    <property type="molecule type" value="Genomic_DNA"/>
</dbReference>
<dbReference type="SUPFAM" id="SSF48576">
    <property type="entry name" value="Terpenoid synthases"/>
    <property type="match status" value="1"/>
</dbReference>